<comment type="caution">
    <text evidence="7">The sequence shown here is derived from an EMBL/GenBank/DDBJ whole genome shotgun (WGS) entry which is preliminary data.</text>
</comment>
<dbReference type="EC" id="1.5.1.6" evidence="3"/>
<evidence type="ECO:0000256" key="3">
    <source>
        <dbReference type="ARBA" id="ARBA00012858"/>
    </source>
</evidence>
<reference evidence="7" key="1">
    <citation type="submission" date="2020-09" db="EMBL/GenBank/DDBJ databases">
        <authorList>
            <person name="Kikuchi T."/>
        </authorList>
    </citation>
    <scope>NUCLEOTIDE SEQUENCE</scope>
    <source>
        <strain evidence="7">Ka4C1</strain>
    </source>
</reference>
<accession>A0A7I8XFC8</accession>
<dbReference type="InterPro" id="IPR036736">
    <property type="entry name" value="ACP-like_sf"/>
</dbReference>
<dbReference type="InterPro" id="IPR002376">
    <property type="entry name" value="Formyl_transf_N"/>
</dbReference>
<dbReference type="InterPro" id="IPR009081">
    <property type="entry name" value="PP-bd_ACP"/>
</dbReference>
<dbReference type="SMR" id="A0A7I8XFC8"/>
<evidence type="ECO:0000256" key="4">
    <source>
        <dbReference type="ARBA" id="ARBA00022563"/>
    </source>
</evidence>
<evidence type="ECO:0000256" key="2">
    <source>
        <dbReference type="ARBA" id="ARBA00010978"/>
    </source>
</evidence>
<dbReference type="Proteomes" id="UP000659654">
    <property type="component" value="Unassembled WGS sequence"/>
</dbReference>
<dbReference type="InterPro" id="IPR005793">
    <property type="entry name" value="Formyl_trans_C"/>
</dbReference>
<dbReference type="Gene3D" id="3.40.605.10">
    <property type="entry name" value="Aldehyde Dehydrogenase, Chain A, domain 1"/>
    <property type="match status" value="1"/>
</dbReference>
<dbReference type="SUPFAM" id="SSF53720">
    <property type="entry name" value="ALDH-like"/>
    <property type="match status" value="1"/>
</dbReference>
<dbReference type="InterPro" id="IPR037022">
    <property type="entry name" value="Formyl_trans_C_sf"/>
</dbReference>
<dbReference type="SUPFAM" id="SSF53328">
    <property type="entry name" value="Formyltransferase"/>
    <property type="match status" value="1"/>
</dbReference>
<keyword evidence="8" id="KW-1185">Reference proteome</keyword>
<dbReference type="InterPro" id="IPR011034">
    <property type="entry name" value="Formyl_transferase-like_C_sf"/>
</dbReference>
<comment type="catalytic activity">
    <reaction evidence="5">
        <text>(6R)-10-formyltetrahydrofolate + NADP(+) + H2O = (6S)-5,6,7,8-tetrahydrofolate + CO2 + NADPH + H(+)</text>
        <dbReference type="Rhea" id="RHEA:10180"/>
        <dbReference type="ChEBI" id="CHEBI:15377"/>
        <dbReference type="ChEBI" id="CHEBI:15378"/>
        <dbReference type="ChEBI" id="CHEBI:16526"/>
        <dbReference type="ChEBI" id="CHEBI:57453"/>
        <dbReference type="ChEBI" id="CHEBI:57783"/>
        <dbReference type="ChEBI" id="CHEBI:58349"/>
        <dbReference type="ChEBI" id="CHEBI:195366"/>
        <dbReference type="EC" id="1.5.1.6"/>
    </reaction>
    <physiologicalReaction direction="left-to-right" evidence="5">
        <dbReference type="Rhea" id="RHEA:10181"/>
    </physiologicalReaction>
</comment>
<dbReference type="Pfam" id="PF00551">
    <property type="entry name" value="Formyl_trans_N"/>
    <property type="match status" value="1"/>
</dbReference>
<dbReference type="SUPFAM" id="SSF50486">
    <property type="entry name" value="FMT C-terminal domain-like"/>
    <property type="match status" value="1"/>
</dbReference>
<dbReference type="Pfam" id="PF00550">
    <property type="entry name" value="PP-binding"/>
    <property type="match status" value="1"/>
</dbReference>
<comment type="similarity">
    <text evidence="1">In the C-terminal section; belongs to the aldehyde dehydrogenase family. ALDH1L subfamily.</text>
</comment>
<dbReference type="GO" id="GO:0006730">
    <property type="term" value="P:one-carbon metabolic process"/>
    <property type="evidence" value="ECO:0007669"/>
    <property type="project" value="UniProtKB-KW"/>
</dbReference>
<dbReference type="Pfam" id="PF02911">
    <property type="entry name" value="Formyl_trans_C"/>
    <property type="match status" value="1"/>
</dbReference>
<dbReference type="PANTHER" id="PTHR11699">
    <property type="entry name" value="ALDEHYDE DEHYDROGENASE-RELATED"/>
    <property type="match status" value="1"/>
</dbReference>
<gene>
    <name evidence="7" type="ORF">BXYJ_LOCUS7981</name>
</gene>
<dbReference type="Proteomes" id="UP000582659">
    <property type="component" value="Unassembled WGS sequence"/>
</dbReference>
<comment type="similarity">
    <text evidence="2">In the N-terminal section; belongs to the GART family.</text>
</comment>
<dbReference type="Gene3D" id="3.40.50.170">
    <property type="entry name" value="Formyl transferase, N-terminal domain"/>
    <property type="match status" value="1"/>
</dbReference>
<dbReference type="Pfam" id="PF00171">
    <property type="entry name" value="Aldedh"/>
    <property type="match status" value="1"/>
</dbReference>
<dbReference type="FunFam" id="1.10.1200.10:FF:000002">
    <property type="entry name" value="10-formyltetrahydrofolate dehydrogenase"/>
    <property type="match status" value="1"/>
</dbReference>
<dbReference type="FunFam" id="3.40.50.170:FF:000018">
    <property type="entry name" value="10-formyltetrahydrofolate dehydrogenase"/>
    <property type="match status" value="1"/>
</dbReference>
<dbReference type="InterPro" id="IPR036477">
    <property type="entry name" value="Formyl_transf_N_sf"/>
</dbReference>
<proteinExistence type="inferred from homology"/>
<protein>
    <recommendedName>
        <fullName evidence="3">formyltetrahydrofolate dehydrogenase</fullName>
        <ecNumber evidence="3">1.5.1.6</ecNumber>
    </recommendedName>
</protein>
<dbReference type="EMBL" id="CAJFDI010000004">
    <property type="protein sequence ID" value="CAD5224313.1"/>
    <property type="molecule type" value="Genomic_DNA"/>
</dbReference>
<evidence type="ECO:0000313" key="8">
    <source>
        <dbReference type="Proteomes" id="UP000659654"/>
    </source>
</evidence>
<keyword evidence="4" id="KW-0554">One-carbon metabolism</keyword>
<dbReference type="OrthoDB" id="310895at2759"/>
<evidence type="ECO:0000256" key="5">
    <source>
        <dbReference type="ARBA" id="ARBA00048239"/>
    </source>
</evidence>
<evidence type="ECO:0000313" key="7">
    <source>
        <dbReference type="EMBL" id="CAD5224313.1"/>
    </source>
</evidence>
<dbReference type="InterPro" id="IPR015590">
    <property type="entry name" value="Aldehyde_DH_dom"/>
</dbReference>
<dbReference type="GO" id="GO:0009258">
    <property type="term" value="P:10-formyltetrahydrofolate catabolic process"/>
    <property type="evidence" value="ECO:0007669"/>
    <property type="project" value="UniProtKB-ARBA"/>
</dbReference>
<evidence type="ECO:0000256" key="1">
    <source>
        <dbReference type="ARBA" id="ARBA00007995"/>
    </source>
</evidence>
<dbReference type="InterPro" id="IPR001555">
    <property type="entry name" value="GART_AS"/>
</dbReference>
<dbReference type="EMBL" id="CAJFCV020000004">
    <property type="protein sequence ID" value="CAG9113074.1"/>
    <property type="molecule type" value="Genomic_DNA"/>
</dbReference>
<dbReference type="Gene3D" id="3.10.25.10">
    <property type="entry name" value="Formyl transferase, C-terminal domain"/>
    <property type="match status" value="1"/>
</dbReference>
<organism evidence="7 8">
    <name type="scientific">Bursaphelenchus xylophilus</name>
    <name type="common">Pinewood nematode worm</name>
    <name type="synonym">Aphelenchoides xylophilus</name>
    <dbReference type="NCBI Taxonomy" id="6326"/>
    <lineage>
        <taxon>Eukaryota</taxon>
        <taxon>Metazoa</taxon>
        <taxon>Ecdysozoa</taxon>
        <taxon>Nematoda</taxon>
        <taxon>Chromadorea</taxon>
        <taxon>Rhabditida</taxon>
        <taxon>Tylenchina</taxon>
        <taxon>Tylenchomorpha</taxon>
        <taxon>Aphelenchoidea</taxon>
        <taxon>Aphelenchoididae</taxon>
        <taxon>Bursaphelenchus</taxon>
    </lineage>
</organism>
<feature type="domain" description="Carrier" evidence="6">
    <location>
        <begin position="331"/>
        <end position="406"/>
    </location>
</feature>
<dbReference type="Gene3D" id="1.10.1200.10">
    <property type="entry name" value="ACP-like"/>
    <property type="match status" value="1"/>
</dbReference>
<dbReference type="PROSITE" id="PS50075">
    <property type="entry name" value="CARRIER"/>
    <property type="match status" value="1"/>
</dbReference>
<evidence type="ECO:0000259" key="6">
    <source>
        <dbReference type="PROSITE" id="PS50075"/>
    </source>
</evidence>
<name>A0A7I8XFC8_BURXY</name>
<dbReference type="AlphaFoldDB" id="A0A7I8XFC8"/>
<dbReference type="GO" id="GO:0016155">
    <property type="term" value="F:formyltetrahydrofolate dehydrogenase activity"/>
    <property type="evidence" value="ECO:0007669"/>
    <property type="project" value="UniProtKB-EC"/>
</dbReference>
<dbReference type="PROSITE" id="PS00373">
    <property type="entry name" value="GART"/>
    <property type="match status" value="1"/>
</dbReference>
<dbReference type="InterPro" id="IPR016162">
    <property type="entry name" value="Ald_DH_N"/>
</dbReference>
<dbReference type="InterPro" id="IPR016161">
    <property type="entry name" value="Ald_DH/histidinol_DH"/>
</dbReference>
<sequence length="563" mass="63280">MRIAIIGKSAFGADVYKRLIENGHNVVLVCTELDKNGRADLLALEAEKNGTPVIKCKSWRRKNAQGKFEVIPELFEQYKSYKPDLNVLPFCTQFIPSEIQDYPKHRTIIYHPSILPAHRGASAISWTLIEGDEEAGLSIFWADDGLDTGPILLQKKCKVEENDTLNTLYKRFLYPEGVKACVEAVKLITDGTAPRIVQPEEGASYEPYITAKPELAEIKWDKLDTQRKLHNFIRGCDSVPGAWTTLNGQKVQLFGSSLWKRFEVPGNAKEVKAEGAPGGVVWTHDKGLLFKTADGRYVNVENLKYEDGRMIKANKFGATTNGVDEKVELSEEEKKLVEPIRAAWSDILGGAKITETTNFFDEGATSADLTRLVEEVKDISGIGLENAEVYMCPTFEEFVTVVVKKLRGDDKPKIEFKKLELHVNNMDVVIPIQSLINGEFTDSSTGETMPTIDPSTEEVICHVPKCTPADVDRAVRAADEAFHYGEWSKISPRERGRLMYRLADLMEQHREELATIEAIDAGAVYTLALKTHVGMSIEVWRYFAGWCDKIHVSWEFCRKHGDF</sequence>
<dbReference type="SUPFAM" id="SSF47336">
    <property type="entry name" value="ACP-like"/>
    <property type="match status" value="1"/>
</dbReference>